<proteinExistence type="predicted"/>
<reference evidence="2" key="1">
    <citation type="submission" date="2020-06" db="EMBL/GenBank/DDBJ databases">
        <title>Stable isotope informed genome-resolved metagenomics uncovers potential trophic interactions in rhizosphere soil.</title>
        <authorList>
            <person name="Starr E.P."/>
            <person name="Shi S."/>
            <person name="Blazewicz S.J."/>
            <person name="Koch B.J."/>
            <person name="Probst A.J."/>
            <person name="Hungate B.A."/>
            <person name="Pett-Ridge J."/>
            <person name="Firestone M.K."/>
            <person name="Banfield J.F."/>
        </authorList>
    </citation>
    <scope>NUCLEOTIDE SEQUENCE</scope>
    <source>
        <strain evidence="2">YM_69_17</strain>
    </source>
</reference>
<evidence type="ECO:0000313" key="3">
    <source>
        <dbReference type="Proteomes" id="UP000700706"/>
    </source>
</evidence>
<feature type="domain" description="Fido" evidence="1">
    <location>
        <begin position="7"/>
        <end position="123"/>
    </location>
</feature>
<dbReference type="InterPro" id="IPR003812">
    <property type="entry name" value="Fido"/>
</dbReference>
<sequence length="128" mass="13883">MTAWRWVGADLVYALHDRQLAEHGGPDGVRDPGAVESALARPMNLAAYGTPDAADLAAAYAFGLARNHGFVDGNKRTAWVVARLFLADNGYRLRFDPVEAVKTVETLAAGSLGESQLAAWFRDRLQAR</sequence>
<dbReference type="PROSITE" id="PS51459">
    <property type="entry name" value="FIDO"/>
    <property type="match status" value="1"/>
</dbReference>
<dbReference type="Gene3D" id="1.20.120.1870">
    <property type="entry name" value="Fic/DOC protein, Fido domain"/>
    <property type="match status" value="1"/>
</dbReference>
<dbReference type="EMBL" id="JAEKLZ010000171">
    <property type="protein sequence ID" value="MBW8725442.1"/>
    <property type="molecule type" value="Genomic_DNA"/>
</dbReference>
<dbReference type="GO" id="GO:0016301">
    <property type="term" value="F:kinase activity"/>
    <property type="evidence" value="ECO:0007669"/>
    <property type="project" value="InterPro"/>
</dbReference>
<dbReference type="NCBIfam" id="TIGR01550">
    <property type="entry name" value="DOC_P1"/>
    <property type="match status" value="1"/>
</dbReference>
<gene>
    <name evidence="2" type="ORF">JF625_09850</name>
</gene>
<protein>
    <submittedName>
        <fullName evidence="2">Type II toxin-antitoxin system death-on-curing family toxin</fullName>
    </submittedName>
</protein>
<dbReference type="PANTHER" id="PTHR39426">
    <property type="entry name" value="HOMOLOGY TO DEATH-ON-CURING PROTEIN OF PHAGE P1"/>
    <property type="match status" value="1"/>
</dbReference>
<dbReference type="InterPro" id="IPR036597">
    <property type="entry name" value="Fido-like_dom_sf"/>
</dbReference>
<dbReference type="SUPFAM" id="SSF140931">
    <property type="entry name" value="Fic-like"/>
    <property type="match status" value="1"/>
</dbReference>
<comment type="caution">
    <text evidence="2">The sequence shown here is derived from an EMBL/GenBank/DDBJ whole genome shotgun (WGS) entry which is preliminary data.</text>
</comment>
<evidence type="ECO:0000259" key="1">
    <source>
        <dbReference type="PROSITE" id="PS51459"/>
    </source>
</evidence>
<dbReference type="Pfam" id="PF02661">
    <property type="entry name" value="Fic"/>
    <property type="match status" value="1"/>
</dbReference>
<dbReference type="PANTHER" id="PTHR39426:SF1">
    <property type="entry name" value="HOMOLOGY TO DEATH-ON-CURING PROTEIN OF PHAGE P1"/>
    <property type="match status" value="1"/>
</dbReference>
<organism evidence="2 3">
    <name type="scientific">Inquilinus limosus</name>
    <dbReference type="NCBI Taxonomy" id="171674"/>
    <lineage>
        <taxon>Bacteria</taxon>
        <taxon>Pseudomonadati</taxon>
        <taxon>Pseudomonadota</taxon>
        <taxon>Alphaproteobacteria</taxon>
        <taxon>Rhodospirillales</taxon>
        <taxon>Rhodospirillaceae</taxon>
        <taxon>Inquilinus</taxon>
    </lineage>
</organism>
<accession>A0A952FI83</accession>
<dbReference type="Proteomes" id="UP000700706">
    <property type="component" value="Unassembled WGS sequence"/>
</dbReference>
<name>A0A952FI83_9PROT</name>
<dbReference type="InterPro" id="IPR053737">
    <property type="entry name" value="Type_II_TA_Toxin"/>
</dbReference>
<dbReference type="AlphaFoldDB" id="A0A952FI83"/>
<evidence type="ECO:0000313" key="2">
    <source>
        <dbReference type="EMBL" id="MBW8725442.1"/>
    </source>
</evidence>
<dbReference type="PIRSF" id="PIRSF018297">
    <property type="entry name" value="Doc"/>
    <property type="match status" value="1"/>
</dbReference>
<dbReference type="InterPro" id="IPR006440">
    <property type="entry name" value="Doc"/>
</dbReference>